<evidence type="ECO:0000313" key="1">
    <source>
        <dbReference type="EMBL" id="MBB3925021.1"/>
    </source>
</evidence>
<proteinExistence type="predicted"/>
<dbReference type="EMBL" id="JACIDT010000002">
    <property type="protein sequence ID" value="MBB3925021.1"/>
    <property type="molecule type" value="Genomic_DNA"/>
</dbReference>
<protein>
    <submittedName>
        <fullName evidence="1">Uncharacterized protein</fullName>
    </submittedName>
</protein>
<gene>
    <name evidence="1" type="ORF">GGR43_000722</name>
</gene>
<comment type="caution">
    <text evidence="1">The sequence shown here is derived from an EMBL/GenBank/DDBJ whole genome shotgun (WGS) entry which is preliminary data.</text>
</comment>
<name>A0A7W6BDS9_9SPHN</name>
<reference evidence="1 2" key="1">
    <citation type="submission" date="2020-08" db="EMBL/GenBank/DDBJ databases">
        <title>Genomic Encyclopedia of Type Strains, Phase IV (KMG-IV): sequencing the most valuable type-strain genomes for metagenomic binning, comparative biology and taxonomic classification.</title>
        <authorList>
            <person name="Goeker M."/>
        </authorList>
    </citation>
    <scope>NUCLEOTIDE SEQUENCE [LARGE SCALE GENOMIC DNA]</scope>
    <source>
        <strain evidence="1 2">DSM 26189</strain>
    </source>
</reference>
<dbReference type="AlphaFoldDB" id="A0A7W6BDS9"/>
<evidence type="ECO:0000313" key="2">
    <source>
        <dbReference type="Proteomes" id="UP000571950"/>
    </source>
</evidence>
<organism evidence="1 2">
    <name type="scientific">Sphingobium jiangsuense</name>
    <dbReference type="NCBI Taxonomy" id="870476"/>
    <lineage>
        <taxon>Bacteria</taxon>
        <taxon>Pseudomonadati</taxon>
        <taxon>Pseudomonadota</taxon>
        <taxon>Alphaproteobacteria</taxon>
        <taxon>Sphingomonadales</taxon>
        <taxon>Sphingomonadaceae</taxon>
        <taxon>Sphingobium</taxon>
    </lineage>
</organism>
<keyword evidence="2" id="KW-1185">Reference proteome</keyword>
<sequence>MEQIDEIRASVADELERRGLSNRQFIREIREGKRDDGPFMTGALAWHRRQARVR</sequence>
<accession>A0A7W6BDS9</accession>
<dbReference type="Proteomes" id="UP000571950">
    <property type="component" value="Unassembled WGS sequence"/>
</dbReference>